<dbReference type="InterPro" id="IPR005225">
    <property type="entry name" value="Small_GTP-bd"/>
</dbReference>
<dbReference type="EMBL" id="NRRV01000008">
    <property type="protein sequence ID" value="MBK1630130.1"/>
    <property type="molecule type" value="Genomic_DNA"/>
</dbReference>
<proteinExistence type="inferred from homology"/>
<keyword evidence="7 9" id="KW-0648">Protein biosynthesis</keyword>
<evidence type="ECO:0000256" key="8">
    <source>
        <dbReference type="ARBA" id="ARBA00023134"/>
    </source>
</evidence>
<feature type="compositionally biased region" description="Low complexity" evidence="12">
    <location>
        <begin position="136"/>
        <end position="156"/>
    </location>
</feature>
<keyword evidence="15" id="KW-1185">Reference proteome</keyword>
<evidence type="ECO:0000313" key="15">
    <source>
        <dbReference type="Proteomes" id="UP000748752"/>
    </source>
</evidence>
<dbReference type="PANTHER" id="PTHR43381">
    <property type="entry name" value="TRANSLATION INITIATION FACTOR IF-2-RELATED"/>
    <property type="match status" value="1"/>
</dbReference>
<evidence type="ECO:0000256" key="5">
    <source>
        <dbReference type="ARBA" id="ARBA00022540"/>
    </source>
</evidence>
<dbReference type="InterPro" id="IPR009061">
    <property type="entry name" value="DNA-bd_dom_put_sf"/>
</dbReference>
<evidence type="ECO:0000313" key="14">
    <source>
        <dbReference type="EMBL" id="MBK1630130.1"/>
    </source>
</evidence>
<gene>
    <name evidence="9" type="primary">infB</name>
    <name evidence="14" type="ORF">CKO31_05115</name>
</gene>
<dbReference type="SUPFAM" id="SSF50447">
    <property type="entry name" value="Translation proteins"/>
    <property type="match status" value="2"/>
</dbReference>
<dbReference type="InterPro" id="IPR004161">
    <property type="entry name" value="EFTu-like_2"/>
</dbReference>
<feature type="domain" description="Tr-type G" evidence="13">
    <location>
        <begin position="426"/>
        <end position="593"/>
    </location>
</feature>
<dbReference type="NCBIfam" id="TIGR00231">
    <property type="entry name" value="small_GTP"/>
    <property type="match status" value="1"/>
</dbReference>
<dbReference type="InterPro" id="IPR023115">
    <property type="entry name" value="TIF_IF2_dom3"/>
</dbReference>
<dbReference type="PROSITE" id="PS51722">
    <property type="entry name" value="G_TR_2"/>
    <property type="match status" value="1"/>
</dbReference>
<evidence type="ECO:0000256" key="12">
    <source>
        <dbReference type="SAM" id="MobiDB-lite"/>
    </source>
</evidence>
<sequence>MSSDVTVKQLATTVNIPVERLLAQLNEAGIQADAAEATITEQEKLQLLNYLRRSSAKKEGGEEPAKRAAPTQRRDAPTDPRSRGPQSRPSRPSLSTRGGGTQRGQKTVSVEVRRKRTQLRREEPKAPAISEPLPTAAAEAPEQPAPEPAAAKQAPQRGVSDEQRRRAELEARRAEEDARRLAEQEEQERLRAEEEARRRAEDEARKRREADVAAHPQGMPTEEAAAEVTAAVGEQPAAAEAETAAEAEAQAPASTEAETQERHRKHVKKHEERTDREKDKPAKKAGKKDAGKARRAGGGVDDDDAAALGVISRPSVRRRKKPGKPQLAEKHQFQRPTAPVVREVEVPESISVADLAQRMSVKAADLVKILFKQGMMVTINQMLDRDTAMLLVEEMGHRAVEAKEKDAEDSLMELLGEETEQAESLPRPPVVTIMGHVDHGKTSLLDYIRRTRVTAGEAGGITQHIGAYHVETDKGIISFLDTPGHAAFSAMRARGAKVTDIVILVVAADDGVMPQTIEAIQHAKASGVPVVVAINKMDKPEANPDRVLQELTQHEVVAEEWGGDTIMVKVSAKSGEGIDDLLDAVLLQAEVLELRAPADSPAHGTIVESSVEKGRGPVATVLVQSGTLRQGDTIVSGSEYGRVRAMFNETGQPVQDAGPSIPVQVLGLSAAPNAGDDVIAVTDERKAREVAELRAERDRQLRIDQQGAANLEQLFSQFKEGETKSVNIILKADVQGSVEALREALMKLSNDEVKVAVVASGVGGITESDANLAVTSNAILLGFNVRADAAARRVVESHGLDLRYYSIIYELIDDVKQAISGMLSPIVTEEIIGLAEVRDVFRSSKFGAIAGCMVVDGTIKRNNPIRVLRNNVVVYEGALESLRRYKDDVAEVKAGTECGIGVKNYNDVQPGDQIEVFERTERAREL</sequence>
<dbReference type="InterPro" id="IPR000795">
    <property type="entry name" value="T_Tr_GTP-bd_dom"/>
</dbReference>
<dbReference type="Proteomes" id="UP000748752">
    <property type="component" value="Unassembled WGS sequence"/>
</dbReference>
<feature type="compositionally biased region" description="Low complexity" evidence="12">
    <location>
        <begin position="221"/>
        <end position="257"/>
    </location>
</feature>
<feature type="compositionally biased region" description="Basic and acidic residues" evidence="12">
    <location>
        <begin position="56"/>
        <end position="82"/>
    </location>
</feature>
<dbReference type="InterPro" id="IPR009000">
    <property type="entry name" value="Transl_B-barrel_sf"/>
</dbReference>
<evidence type="ECO:0000256" key="7">
    <source>
        <dbReference type="ARBA" id="ARBA00022917"/>
    </source>
</evidence>
<keyword evidence="5 9" id="KW-0396">Initiation factor</keyword>
<feature type="compositionally biased region" description="Basic and acidic residues" evidence="12">
    <location>
        <begin position="159"/>
        <end position="212"/>
    </location>
</feature>
<dbReference type="HAMAP" id="MF_00100_B">
    <property type="entry name" value="IF_2_B"/>
    <property type="match status" value="1"/>
</dbReference>
<feature type="region of interest" description="G-domain" evidence="9">
    <location>
        <begin position="429"/>
        <end position="577"/>
    </location>
</feature>
<dbReference type="Gene3D" id="3.30.56.50">
    <property type="entry name" value="Putative DNA-binding domain, N-terminal subdomain of bacterial translation initiation factor IF2"/>
    <property type="match status" value="1"/>
</dbReference>
<dbReference type="PROSITE" id="PS01176">
    <property type="entry name" value="IF2"/>
    <property type="match status" value="1"/>
</dbReference>
<evidence type="ECO:0000256" key="6">
    <source>
        <dbReference type="ARBA" id="ARBA00022741"/>
    </source>
</evidence>
<dbReference type="Gene3D" id="3.40.50.300">
    <property type="entry name" value="P-loop containing nucleotide triphosphate hydrolases"/>
    <property type="match status" value="1"/>
</dbReference>
<dbReference type="PANTHER" id="PTHR43381:SF5">
    <property type="entry name" value="TR-TYPE G DOMAIN-CONTAINING PROTEIN"/>
    <property type="match status" value="1"/>
</dbReference>
<evidence type="ECO:0000256" key="10">
    <source>
        <dbReference type="RuleBase" id="RU000644"/>
    </source>
</evidence>
<dbReference type="SUPFAM" id="SSF52156">
    <property type="entry name" value="Initiation factor IF2/eIF5b, domain 3"/>
    <property type="match status" value="1"/>
</dbReference>
<dbReference type="Gene3D" id="2.40.30.10">
    <property type="entry name" value="Translation factors"/>
    <property type="match status" value="2"/>
</dbReference>
<dbReference type="InterPro" id="IPR015760">
    <property type="entry name" value="TIF_IF2"/>
</dbReference>
<accession>A0ABS1CE30</accession>
<organism evidence="14 15">
    <name type="scientific">Thiohalocapsa halophila</name>
    <dbReference type="NCBI Taxonomy" id="69359"/>
    <lineage>
        <taxon>Bacteria</taxon>
        <taxon>Pseudomonadati</taxon>
        <taxon>Pseudomonadota</taxon>
        <taxon>Gammaproteobacteria</taxon>
        <taxon>Chromatiales</taxon>
        <taxon>Chromatiaceae</taxon>
        <taxon>Thiohalocapsa</taxon>
    </lineage>
</organism>
<dbReference type="SUPFAM" id="SSF52540">
    <property type="entry name" value="P-loop containing nucleoside triphosphate hydrolases"/>
    <property type="match status" value="1"/>
</dbReference>
<dbReference type="CDD" id="cd03692">
    <property type="entry name" value="mtIF2_IVc"/>
    <property type="match status" value="1"/>
</dbReference>
<dbReference type="InterPro" id="IPR053905">
    <property type="entry name" value="EF-G-like_DII"/>
</dbReference>
<evidence type="ECO:0000256" key="2">
    <source>
        <dbReference type="ARBA" id="ARBA00007733"/>
    </source>
</evidence>
<keyword evidence="8 9" id="KW-0342">GTP-binding</keyword>
<evidence type="ECO:0000256" key="1">
    <source>
        <dbReference type="ARBA" id="ARBA00004496"/>
    </source>
</evidence>
<feature type="binding site" evidence="9">
    <location>
        <begin position="481"/>
        <end position="485"/>
    </location>
    <ligand>
        <name>GTP</name>
        <dbReference type="ChEBI" id="CHEBI:37565"/>
    </ligand>
</feature>
<feature type="binding site" evidence="9">
    <location>
        <begin position="435"/>
        <end position="442"/>
    </location>
    <ligand>
        <name>GTP</name>
        <dbReference type="ChEBI" id="CHEBI:37565"/>
    </ligand>
</feature>
<dbReference type="CDD" id="cd03702">
    <property type="entry name" value="IF2_mtIF2_II"/>
    <property type="match status" value="1"/>
</dbReference>
<comment type="function">
    <text evidence="9 10">One of the essential components for the initiation of protein synthesis. Protects formylmethionyl-tRNA from spontaneous hydrolysis and promotes its binding to the 30S ribosomal subunits. Also involved in the hydrolysis of GTP during the formation of the 70S ribosomal complex.</text>
</comment>
<reference evidence="14 15" key="1">
    <citation type="journal article" date="2020" name="Microorganisms">
        <title>Osmotic Adaptation and Compatible Solute Biosynthesis of Phototrophic Bacteria as Revealed from Genome Analyses.</title>
        <authorList>
            <person name="Imhoff J.F."/>
            <person name="Rahn T."/>
            <person name="Kunzel S."/>
            <person name="Keller A."/>
            <person name="Neulinger S.C."/>
        </authorList>
    </citation>
    <scope>NUCLEOTIDE SEQUENCE [LARGE SCALE GENOMIC DNA]</scope>
    <source>
        <strain evidence="14 15">DSM 6210</strain>
    </source>
</reference>
<dbReference type="Pfam" id="PF22042">
    <property type="entry name" value="EF-G_D2"/>
    <property type="match status" value="1"/>
</dbReference>
<dbReference type="Pfam" id="PF00009">
    <property type="entry name" value="GTP_EFTU"/>
    <property type="match status" value="1"/>
</dbReference>
<keyword evidence="4 9" id="KW-0963">Cytoplasm</keyword>
<name>A0ABS1CE30_9GAMM</name>
<comment type="subcellular location">
    <subcellularLocation>
        <location evidence="1 9 11">Cytoplasm</location>
    </subcellularLocation>
</comment>
<dbReference type="Pfam" id="PF11987">
    <property type="entry name" value="IF-2"/>
    <property type="match status" value="1"/>
</dbReference>
<keyword evidence="6 9" id="KW-0547">Nucleotide-binding</keyword>
<feature type="binding site" evidence="9">
    <location>
        <begin position="535"/>
        <end position="538"/>
    </location>
    <ligand>
        <name>GTP</name>
        <dbReference type="ChEBI" id="CHEBI:37565"/>
    </ligand>
</feature>
<dbReference type="Gene3D" id="3.40.50.10050">
    <property type="entry name" value="Translation initiation factor IF- 2, domain 3"/>
    <property type="match status" value="1"/>
</dbReference>
<feature type="compositionally biased region" description="Basic and acidic residues" evidence="12">
    <location>
        <begin position="269"/>
        <end position="292"/>
    </location>
</feature>
<dbReference type="InterPro" id="IPR036925">
    <property type="entry name" value="TIF_IF2_dom3_sf"/>
</dbReference>
<dbReference type="Pfam" id="PF03144">
    <property type="entry name" value="GTP_EFTU_D2"/>
    <property type="match status" value="1"/>
</dbReference>
<dbReference type="InterPro" id="IPR000178">
    <property type="entry name" value="TF_IF2_bacterial-like"/>
</dbReference>
<dbReference type="SUPFAM" id="SSF46955">
    <property type="entry name" value="Putative DNA-binding domain"/>
    <property type="match status" value="1"/>
</dbReference>
<dbReference type="InterPro" id="IPR006847">
    <property type="entry name" value="IF2_N"/>
</dbReference>
<dbReference type="GO" id="GO:0003743">
    <property type="term" value="F:translation initiation factor activity"/>
    <property type="evidence" value="ECO:0007669"/>
    <property type="project" value="UniProtKB-KW"/>
</dbReference>
<evidence type="ECO:0000259" key="13">
    <source>
        <dbReference type="PROSITE" id="PS51722"/>
    </source>
</evidence>
<dbReference type="NCBIfam" id="TIGR00487">
    <property type="entry name" value="IF-2"/>
    <property type="match status" value="1"/>
</dbReference>
<feature type="compositionally biased region" description="Low complexity" evidence="12">
    <location>
        <begin position="83"/>
        <end position="96"/>
    </location>
</feature>
<comment type="caution">
    <text evidence="14">The sequence shown here is derived from an EMBL/GenBank/DDBJ whole genome shotgun (WGS) entry which is preliminary data.</text>
</comment>
<protein>
    <recommendedName>
        <fullName evidence="3 9">Translation initiation factor IF-2</fullName>
    </recommendedName>
</protein>
<dbReference type="RefSeq" id="WP_200234672.1">
    <property type="nucleotide sequence ID" value="NZ_NRRV01000008.1"/>
</dbReference>
<feature type="region of interest" description="Disordered" evidence="12">
    <location>
        <begin position="54"/>
        <end position="336"/>
    </location>
</feature>
<dbReference type="InterPro" id="IPR027417">
    <property type="entry name" value="P-loop_NTPase"/>
</dbReference>
<evidence type="ECO:0000256" key="11">
    <source>
        <dbReference type="RuleBase" id="RU000645"/>
    </source>
</evidence>
<evidence type="ECO:0000256" key="3">
    <source>
        <dbReference type="ARBA" id="ARBA00020675"/>
    </source>
</evidence>
<dbReference type="CDD" id="cd01887">
    <property type="entry name" value="IF2_eIF5B"/>
    <property type="match status" value="1"/>
</dbReference>
<evidence type="ECO:0000256" key="9">
    <source>
        <dbReference type="HAMAP-Rule" id="MF_00100"/>
    </source>
</evidence>
<dbReference type="Pfam" id="PF04760">
    <property type="entry name" value="IF2_N"/>
    <property type="match status" value="2"/>
</dbReference>
<comment type="similarity">
    <text evidence="2 9 10">Belongs to the TRAFAC class translation factor GTPase superfamily. Classic translation factor GTPase family. IF-2 subfamily.</text>
</comment>
<evidence type="ECO:0000256" key="4">
    <source>
        <dbReference type="ARBA" id="ARBA00022490"/>
    </source>
</evidence>
<dbReference type="InterPro" id="IPR044145">
    <property type="entry name" value="IF2_II"/>
</dbReference>